<evidence type="ECO:0000313" key="7">
    <source>
        <dbReference type="Proteomes" id="UP001429564"/>
    </source>
</evidence>
<feature type="domain" description="Flagellin C-terminal" evidence="5">
    <location>
        <begin position="203"/>
        <end position="280"/>
    </location>
</feature>
<dbReference type="EMBL" id="QHLQ01000023">
    <property type="protein sequence ID" value="NIZ62877.1"/>
    <property type="molecule type" value="Genomic_DNA"/>
</dbReference>
<dbReference type="Pfam" id="PF00700">
    <property type="entry name" value="Flagellin_C"/>
    <property type="match status" value="1"/>
</dbReference>
<dbReference type="PANTHER" id="PTHR42792">
    <property type="entry name" value="FLAGELLIN"/>
    <property type="match status" value="1"/>
</dbReference>
<dbReference type="Pfam" id="PF00669">
    <property type="entry name" value="Flagellin_N"/>
    <property type="match status" value="1"/>
</dbReference>
<evidence type="ECO:0000256" key="2">
    <source>
        <dbReference type="ARBA" id="ARBA00023143"/>
    </source>
</evidence>
<keyword evidence="3" id="KW-0964">Secreted</keyword>
<protein>
    <recommendedName>
        <fullName evidence="3">Flagellin</fullName>
    </recommendedName>
</protein>
<keyword evidence="6" id="KW-0969">Cilium</keyword>
<keyword evidence="6" id="KW-0282">Flagellum</keyword>
<organism evidence="6 7">
    <name type="scientific">Parasedimentitalea denitrificans</name>
    <dbReference type="NCBI Taxonomy" id="2211118"/>
    <lineage>
        <taxon>Bacteria</taxon>
        <taxon>Pseudomonadati</taxon>
        <taxon>Pseudomonadota</taxon>
        <taxon>Alphaproteobacteria</taxon>
        <taxon>Rhodobacterales</taxon>
        <taxon>Paracoccaceae</taxon>
        <taxon>Parasedimentitalea</taxon>
    </lineage>
</organism>
<reference evidence="6 7" key="1">
    <citation type="submission" date="2018-05" db="EMBL/GenBank/DDBJ databases">
        <authorList>
            <person name="Zhang Y.-J."/>
        </authorList>
    </citation>
    <scope>NUCLEOTIDE SEQUENCE [LARGE SCALE GENOMIC DNA]</scope>
    <source>
        <strain evidence="6 7">CY04</strain>
    </source>
</reference>
<dbReference type="PANTHER" id="PTHR42792:SF2">
    <property type="entry name" value="FLAGELLIN"/>
    <property type="match status" value="1"/>
</dbReference>
<dbReference type="InterPro" id="IPR001492">
    <property type="entry name" value="Flagellin"/>
</dbReference>
<comment type="function">
    <text evidence="3">Flagellin is the subunit protein which polymerizes to form the filaments of bacterial flagella.</text>
</comment>
<name>A0ABX0WDX4_9RHOB</name>
<dbReference type="Gene3D" id="1.20.1330.10">
    <property type="entry name" value="f41 fragment of flagellin, N-terminal domain"/>
    <property type="match status" value="1"/>
</dbReference>
<dbReference type="PRINTS" id="PR00207">
    <property type="entry name" value="FLAGELLIN"/>
</dbReference>
<evidence type="ECO:0000256" key="1">
    <source>
        <dbReference type="ARBA" id="ARBA00005709"/>
    </source>
</evidence>
<keyword evidence="2 3" id="KW-0975">Bacterial flagellum</keyword>
<comment type="caution">
    <text evidence="6">The sequence shown here is derived from an EMBL/GenBank/DDBJ whole genome shotgun (WGS) entry which is preliminary data.</text>
</comment>
<evidence type="ECO:0000259" key="4">
    <source>
        <dbReference type="Pfam" id="PF00669"/>
    </source>
</evidence>
<comment type="subcellular location">
    <subcellularLocation>
        <location evidence="3">Secreted</location>
    </subcellularLocation>
    <subcellularLocation>
        <location evidence="3">Bacterial flagellum</location>
    </subcellularLocation>
</comment>
<accession>A0ABX0WDX4</accession>
<dbReference type="InterPro" id="IPR001029">
    <property type="entry name" value="Flagellin_N"/>
</dbReference>
<feature type="domain" description="Flagellin N-terminal" evidence="4">
    <location>
        <begin position="4"/>
        <end position="136"/>
    </location>
</feature>
<comment type="similarity">
    <text evidence="1 3">Belongs to the bacterial flagellin family.</text>
</comment>
<gene>
    <name evidence="6" type="ORF">DL239_18060</name>
</gene>
<keyword evidence="7" id="KW-1185">Reference proteome</keyword>
<evidence type="ECO:0000256" key="3">
    <source>
        <dbReference type="RuleBase" id="RU362073"/>
    </source>
</evidence>
<keyword evidence="6" id="KW-0966">Cell projection</keyword>
<dbReference type="SUPFAM" id="SSF64518">
    <property type="entry name" value="Phase 1 flagellin"/>
    <property type="match status" value="1"/>
</dbReference>
<evidence type="ECO:0000313" key="6">
    <source>
        <dbReference type="EMBL" id="NIZ62877.1"/>
    </source>
</evidence>
<dbReference type="Proteomes" id="UP001429564">
    <property type="component" value="Unassembled WGS sequence"/>
</dbReference>
<evidence type="ECO:0000259" key="5">
    <source>
        <dbReference type="Pfam" id="PF00700"/>
    </source>
</evidence>
<sequence length="281" mass="28949">MTSILTNSGAMVALQTLSAVNTNLTDAQNEISTGKRVGAASDNAAVWAISKTMESDIAGFEAISESLHVGEATVAVASAGAEQIVEKLTEIKELIVSAQSENVDHAKIQNDIAKKSDQVASIIAAAQFNGANLLMDTIDGTATSLSVLASLDRVGATGVPTSTPITINALDFVTNIDLGADLTVITDSADAASALTEIEAFLSTAINGAAALGADSARLKDQGEFVSKLTDSMKMGVSSMTDTDMEEASARLKALQTQQQLAVQSLSIANGAPEALMQLFR</sequence>
<proteinExistence type="inferred from homology"/>
<dbReference type="RefSeq" id="WP_167685492.1">
    <property type="nucleotide sequence ID" value="NZ_QHLQ01000023.1"/>
</dbReference>
<dbReference type="InterPro" id="IPR046358">
    <property type="entry name" value="Flagellin_C"/>
</dbReference>